<reference evidence="2 3" key="1">
    <citation type="submission" date="2016-10" db="EMBL/GenBank/DDBJ databases">
        <authorList>
            <person name="de Groot N.N."/>
        </authorList>
    </citation>
    <scope>NUCLEOTIDE SEQUENCE [LARGE SCALE GENOMIC DNA]</scope>
    <source>
        <strain evidence="2 3">CGMCC 4.1877</strain>
    </source>
</reference>
<dbReference type="EMBL" id="FOUY01000119">
    <property type="protein sequence ID" value="SFO62535.1"/>
    <property type="molecule type" value="Genomic_DNA"/>
</dbReference>
<gene>
    <name evidence="2" type="ORF">SAMN05216207_11192</name>
</gene>
<evidence type="ECO:0000313" key="2">
    <source>
        <dbReference type="EMBL" id="SFO62535.1"/>
    </source>
</evidence>
<dbReference type="PANTHER" id="PTHR43615">
    <property type="entry name" value="PHOSPHOENOLPYRUVATE SYNTHASE-RELATED"/>
    <property type="match status" value="1"/>
</dbReference>
<name>A0A1I5IPJ8_PSUAM</name>
<dbReference type="STRING" id="260086.SAMN05216207_11192"/>
<feature type="domain" description="PEP-utilising enzyme mobile" evidence="1">
    <location>
        <begin position="158"/>
        <end position="228"/>
    </location>
</feature>
<keyword evidence="3" id="KW-1185">Reference proteome</keyword>
<dbReference type="Gene3D" id="3.50.30.10">
    <property type="entry name" value="Phosphohistidine domain"/>
    <property type="match status" value="1"/>
</dbReference>
<organism evidence="2 3">
    <name type="scientific">Pseudonocardia ammonioxydans</name>
    <dbReference type="NCBI Taxonomy" id="260086"/>
    <lineage>
        <taxon>Bacteria</taxon>
        <taxon>Bacillati</taxon>
        <taxon>Actinomycetota</taxon>
        <taxon>Actinomycetes</taxon>
        <taxon>Pseudonocardiales</taxon>
        <taxon>Pseudonocardiaceae</taxon>
        <taxon>Pseudonocardia</taxon>
    </lineage>
</organism>
<keyword evidence="2" id="KW-0670">Pyruvate</keyword>
<keyword evidence="2" id="KW-0418">Kinase</keyword>
<keyword evidence="2" id="KW-0808">Transferase</keyword>
<dbReference type="InterPro" id="IPR036637">
    <property type="entry name" value="Phosphohistidine_dom_sf"/>
</dbReference>
<dbReference type="SUPFAM" id="SSF52009">
    <property type="entry name" value="Phosphohistidine domain"/>
    <property type="match status" value="1"/>
</dbReference>
<dbReference type="GO" id="GO:0016301">
    <property type="term" value="F:kinase activity"/>
    <property type="evidence" value="ECO:0007669"/>
    <property type="project" value="UniProtKB-KW"/>
</dbReference>
<evidence type="ECO:0000313" key="3">
    <source>
        <dbReference type="Proteomes" id="UP000199614"/>
    </source>
</evidence>
<dbReference type="InterPro" id="IPR008279">
    <property type="entry name" value="PEP-util_enz_mobile_dom"/>
</dbReference>
<dbReference type="PANTHER" id="PTHR43615:SF1">
    <property type="entry name" value="PPDK_N DOMAIN-CONTAINING PROTEIN"/>
    <property type="match status" value="1"/>
</dbReference>
<evidence type="ECO:0000259" key="1">
    <source>
        <dbReference type="Pfam" id="PF00391"/>
    </source>
</evidence>
<protein>
    <submittedName>
        <fullName evidence="2">Pyruvate, water dikinase</fullName>
    </submittedName>
</protein>
<dbReference type="Pfam" id="PF00391">
    <property type="entry name" value="PEP-utilizers"/>
    <property type="match status" value="1"/>
</dbReference>
<accession>A0A1I5IPJ8</accession>
<dbReference type="Proteomes" id="UP000199614">
    <property type="component" value="Unassembled WGS sequence"/>
</dbReference>
<dbReference type="InterPro" id="IPR051549">
    <property type="entry name" value="PEP_Utilizing_Enz"/>
</dbReference>
<proteinExistence type="predicted"/>
<dbReference type="AlphaFoldDB" id="A0A1I5IPJ8"/>
<sequence length="237" mass="25072">MPGLQTGSRRLRRNWPGCAAHGPGLLIPVVWRLVDAARTGAGYREDSHYRFTVMLAVVRPVVLELGRPRVLDGAIDTPDEIAYLERNEVHGLSPATARQTVERRKTAHRQALPGYTILGKEAAQLGNEDRVRGTPASRGTAVGTVRVVRDESEFASLNSGEVLVCPYTNPTWTPLFSLASAVVVDAGGAASHAAIVAREHGIPAVMGTGNGTRVPTGGQRVIVDGAAGTVMRAETAG</sequence>